<dbReference type="AlphaFoldDB" id="W4SH10"/>
<reference evidence="2 3" key="1">
    <citation type="submission" date="2014-01" db="EMBL/GenBank/DDBJ databases">
        <title>Genome sequence and analysis of Xanthomonas arboricola pv. pruni.</title>
        <authorList>
            <person name="Fujikawa T."/>
            <person name="Nakazono-Nagaoka E."/>
        </authorList>
    </citation>
    <scope>NUCLEOTIDE SEQUENCE [LARGE SCALE GENOMIC DNA]</scope>
    <source>
        <strain evidence="3">MAFF 301420</strain>
    </source>
</reference>
<feature type="compositionally biased region" description="Basic and acidic residues" evidence="1">
    <location>
        <begin position="13"/>
        <end position="24"/>
    </location>
</feature>
<proteinExistence type="predicted"/>
<gene>
    <name evidence="2" type="ORF">XPR_2053</name>
</gene>
<sequence length="185" mass="19907">MRDERADEAEAAAARREEADAAVERQGQHLLEAWQSHLDAAQQLQVPDSGDVLETLAAWTASLHGDNPARAALHRAQQAASLRLAQRQAMLQTEQQALEQEQATLHAERTRLQSGEDAATGMARAQRARRSGRAPLWQLVEFAPAVPADLQPGLEAALQASGLLDAWVTPDGQLLDAGGAPLPHD</sequence>
<accession>W4SH10</accession>
<comment type="caution">
    <text evidence="2">The sequence shown here is derived from an EMBL/GenBank/DDBJ whole genome shotgun (WGS) entry which is preliminary data.</text>
</comment>
<name>W4SH10_9XANT</name>
<protein>
    <submittedName>
        <fullName evidence="2">Uncharacterized protein</fullName>
    </submittedName>
</protein>
<organism evidence="2 3">
    <name type="scientific">Xanthomonas arboricola pv. pruni MAFF 301420</name>
    <dbReference type="NCBI Taxonomy" id="1418095"/>
    <lineage>
        <taxon>Bacteria</taxon>
        <taxon>Pseudomonadati</taxon>
        <taxon>Pseudomonadota</taxon>
        <taxon>Gammaproteobacteria</taxon>
        <taxon>Lysobacterales</taxon>
        <taxon>Lysobacteraceae</taxon>
        <taxon>Xanthomonas</taxon>
    </lineage>
</organism>
<feature type="non-terminal residue" evidence="2">
    <location>
        <position position="185"/>
    </location>
</feature>
<dbReference type="Proteomes" id="UP000019084">
    <property type="component" value="Unassembled WGS sequence"/>
</dbReference>
<dbReference type="EMBL" id="BAVC01000197">
    <property type="protein sequence ID" value="GAE55418.1"/>
    <property type="molecule type" value="Genomic_DNA"/>
</dbReference>
<evidence type="ECO:0000313" key="3">
    <source>
        <dbReference type="Proteomes" id="UP000019084"/>
    </source>
</evidence>
<evidence type="ECO:0000256" key="1">
    <source>
        <dbReference type="SAM" id="MobiDB-lite"/>
    </source>
</evidence>
<evidence type="ECO:0000313" key="2">
    <source>
        <dbReference type="EMBL" id="GAE55418.1"/>
    </source>
</evidence>
<feature type="region of interest" description="Disordered" evidence="1">
    <location>
        <begin position="1"/>
        <end position="24"/>
    </location>
</feature>
<feature type="compositionally biased region" description="Acidic residues" evidence="1">
    <location>
        <begin position="1"/>
        <end position="10"/>
    </location>
</feature>